<feature type="transmembrane region" description="Helical" evidence="1">
    <location>
        <begin position="40"/>
        <end position="58"/>
    </location>
</feature>
<proteinExistence type="predicted"/>
<evidence type="ECO:0000313" key="3">
    <source>
        <dbReference type="Proteomes" id="UP000632222"/>
    </source>
</evidence>
<name>A0ABQ2D602_9DEIO</name>
<keyword evidence="1" id="KW-0472">Membrane</keyword>
<sequence length="137" mass="15370">MKQPGGNVVSEQDITREIMLVQVLGLLVLLSLLIQASHGWCIAFVGLWVVLSAGLVHWKTYRDWMREILQRSVLGQQERLVRFCDEAGITGPERDELLQALPDPVVLGLTHREWWVIGGVVGLLLLALWFVSSSLQS</sequence>
<organism evidence="2 3">
    <name type="scientific">Deinococcus roseus</name>
    <dbReference type="NCBI Taxonomy" id="392414"/>
    <lineage>
        <taxon>Bacteria</taxon>
        <taxon>Thermotogati</taxon>
        <taxon>Deinococcota</taxon>
        <taxon>Deinococci</taxon>
        <taxon>Deinococcales</taxon>
        <taxon>Deinococcaceae</taxon>
        <taxon>Deinococcus</taxon>
    </lineage>
</organism>
<keyword evidence="1" id="KW-1133">Transmembrane helix</keyword>
<feature type="transmembrane region" description="Helical" evidence="1">
    <location>
        <begin position="114"/>
        <end position="131"/>
    </location>
</feature>
<keyword evidence="3" id="KW-1185">Reference proteome</keyword>
<dbReference type="RefSeq" id="WP_189004399.1">
    <property type="nucleotide sequence ID" value="NZ_BMOD01000014.1"/>
</dbReference>
<keyword evidence="1" id="KW-0812">Transmembrane</keyword>
<comment type="caution">
    <text evidence="2">The sequence shown here is derived from an EMBL/GenBank/DDBJ whole genome shotgun (WGS) entry which is preliminary data.</text>
</comment>
<accession>A0ABQ2D602</accession>
<protein>
    <submittedName>
        <fullName evidence="2">Uncharacterized protein</fullName>
    </submittedName>
</protein>
<evidence type="ECO:0000313" key="2">
    <source>
        <dbReference type="EMBL" id="GGJ44423.1"/>
    </source>
</evidence>
<dbReference type="EMBL" id="BMOD01000014">
    <property type="protein sequence ID" value="GGJ44423.1"/>
    <property type="molecule type" value="Genomic_DNA"/>
</dbReference>
<gene>
    <name evidence="2" type="ORF">GCM10008938_33290</name>
</gene>
<evidence type="ECO:0000256" key="1">
    <source>
        <dbReference type="SAM" id="Phobius"/>
    </source>
</evidence>
<reference evidence="3" key="1">
    <citation type="journal article" date="2019" name="Int. J. Syst. Evol. Microbiol.">
        <title>The Global Catalogue of Microorganisms (GCM) 10K type strain sequencing project: providing services to taxonomists for standard genome sequencing and annotation.</title>
        <authorList>
            <consortium name="The Broad Institute Genomics Platform"/>
            <consortium name="The Broad Institute Genome Sequencing Center for Infectious Disease"/>
            <person name="Wu L."/>
            <person name="Ma J."/>
        </authorList>
    </citation>
    <scope>NUCLEOTIDE SEQUENCE [LARGE SCALE GENOMIC DNA]</scope>
    <source>
        <strain evidence="3">JCM 14370</strain>
    </source>
</reference>
<dbReference type="Proteomes" id="UP000632222">
    <property type="component" value="Unassembled WGS sequence"/>
</dbReference>